<evidence type="ECO:0000313" key="7">
    <source>
        <dbReference type="EMBL" id="KAJ5331450.1"/>
    </source>
</evidence>
<feature type="compositionally biased region" description="Polar residues" evidence="6">
    <location>
        <begin position="95"/>
        <end position="109"/>
    </location>
</feature>
<dbReference type="GO" id="GO:0000981">
    <property type="term" value="F:DNA-binding transcription factor activity, RNA polymerase II-specific"/>
    <property type="evidence" value="ECO:0007669"/>
    <property type="project" value="InterPro"/>
</dbReference>
<dbReference type="PROSITE" id="PS50048">
    <property type="entry name" value="ZN2_CY6_FUNGAL_2"/>
    <property type="match status" value="1"/>
</dbReference>
<evidence type="ECO:0000256" key="1">
    <source>
        <dbReference type="ARBA" id="ARBA00022723"/>
    </source>
</evidence>
<evidence type="ECO:0000256" key="6">
    <source>
        <dbReference type="SAM" id="MobiDB-lite"/>
    </source>
</evidence>
<dbReference type="InterPro" id="IPR007219">
    <property type="entry name" value="XnlR_reg_dom"/>
</dbReference>
<evidence type="ECO:0000256" key="2">
    <source>
        <dbReference type="ARBA" id="ARBA00023015"/>
    </source>
</evidence>
<evidence type="ECO:0000256" key="3">
    <source>
        <dbReference type="ARBA" id="ARBA00023125"/>
    </source>
</evidence>
<dbReference type="GO" id="GO:0006351">
    <property type="term" value="P:DNA-templated transcription"/>
    <property type="evidence" value="ECO:0007669"/>
    <property type="project" value="InterPro"/>
</dbReference>
<dbReference type="AlphaFoldDB" id="A0A9W9QDI2"/>
<dbReference type="CDD" id="cd12148">
    <property type="entry name" value="fungal_TF_MHR"/>
    <property type="match status" value="1"/>
</dbReference>
<evidence type="ECO:0000256" key="4">
    <source>
        <dbReference type="ARBA" id="ARBA00023163"/>
    </source>
</evidence>
<proteinExistence type="predicted"/>
<keyword evidence="5" id="KW-0539">Nucleus</keyword>
<reference evidence="7" key="1">
    <citation type="submission" date="2022-12" db="EMBL/GenBank/DDBJ databases">
        <authorList>
            <person name="Petersen C."/>
        </authorList>
    </citation>
    <scope>NUCLEOTIDE SEQUENCE</scope>
    <source>
        <strain evidence="7">IBT 21472</strain>
    </source>
</reference>
<name>A0A9W9QDI2_9EURO</name>
<keyword evidence="2" id="KW-0805">Transcription regulation</keyword>
<dbReference type="GO" id="GO:0003677">
    <property type="term" value="F:DNA binding"/>
    <property type="evidence" value="ECO:0007669"/>
    <property type="project" value="UniProtKB-KW"/>
</dbReference>
<reference evidence="7" key="2">
    <citation type="journal article" date="2023" name="IMA Fungus">
        <title>Comparative genomic study of the Penicillium genus elucidates a diverse pangenome and 15 lateral gene transfer events.</title>
        <authorList>
            <person name="Petersen C."/>
            <person name="Sorensen T."/>
            <person name="Nielsen M.R."/>
            <person name="Sondergaard T.E."/>
            <person name="Sorensen J.L."/>
            <person name="Fitzpatrick D.A."/>
            <person name="Frisvad J.C."/>
            <person name="Nielsen K.L."/>
        </authorList>
    </citation>
    <scope>NUCLEOTIDE SEQUENCE</scope>
    <source>
        <strain evidence="7">IBT 21472</strain>
    </source>
</reference>
<dbReference type="Pfam" id="PF00172">
    <property type="entry name" value="Zn_clus"/>
    <property type="match status" value="1"/>
</dbReference>
<dbReference type="PANTHER" id="PTHR47840">
    <property type="entry name" value="ZN(II)2CYS6 TRANSCRIPTION FACTOR (EUROFUNG)-RELATED"/>
    <property type="match status" value="1"/>
</dbReference>
<evidence type="ECO:0000256" key="5">
    <source>
        <dbReference type="ARBA" id="ARBA00023242"/>
    </source>
</evidence>
<dbReference type="Proteomes" id="UP001147746">
    <property type="component" value="Unassembled WGS sequence"/>
</dbReference>
<keyword evidence="1" id="KW-0479">Metal-binding</keyword>
<accession>A0A9W9QDI2</accession>
<dbReference type="InterPro" id="IPR036864">
    <property type="entry name" value="Zn2-C6_fun-type_DNA-bd_sf"/>
</dbReference>
<keyword evidence="4" id="KW-0804">Transcription</keyword>
<dbReference type="EMBL" id="JAPZBO010000001">
    <property type="protein sequence ID" value="KAJ5331450.1"/>
    <property type="molecule type" value="Genomic_DNA"/>
</dbReference>
<dbReference type="Gene3D" id="4.10.240.10">
    <property type="entry name" value="Zn(2)-C6 fungal-type DNA-binding domain"/>
    <property type="match status" value="1"/>
</dbReference>
<comment type="caution">
    <text evidence="7">The sequence shown here is derived from an EMBL/GenBank/DDBJ whole genome shotgun (WGS) entry which is preliminary data.</text>
</comment>
<dbReference type="SMART" id="SM00066">
    <property type="entry name" value="GAL4"/>
    <property type="match status" value="1"/>
</dbReference>
<dbReference type="GO" id="GO:0008270">
    <property type="term" value="F:zinc ion binding"/>
    <property type="evidence" value="ECO:0007669"/>
    <property type="project" value="InterPro"/>
</dbReference>
<dbReference type="PROSITE" id="PS00463">
    <property type="entry name" value="ZN2_CY6_FUNGAL_1"/>
    <property type="match status" value="1"/>
</dbReference>
<sequence length="659" mass="74831">MEHRTQHSAFNGLESLLKRRKTRKGTSSCWECRHRKKRCDFEPESTTCVFCLRHRLECVSQEFSETTNGYEKVGQRIDQIEGLVEQLIQQRKGKSTSAPESSMTPERSQCVQYPTLRSVNHERISRNRSLTGYLFSILPDPTLAGVILKSSKLFRAPLQMAQGQQSSSAERCPGAPEISPTAHPVLFARRLIQLALCLQHSETESSEQLKLQLKKPVNDVAQLYFTTACHLVMSQDFLISSIDGLQTLVLQARYHITIGDLRTAWLIQQRAANIAHVMGPPQFAETVGGRAESVWFELVYSDRFLSLMLGLPFAISDYYSSIPDHMNITSAQRLERIHVLLAGRIIARNMRMQQRKENTRQGTSVQEDYPETKTIDQQLKKATRLMPATWWLVPSLEKTSSDLEVAEKTAKLLVQMHQYYLLALLHQPYLIQQLERDNYSRSIGHISPDHMYSKLAATSASREAITRYLVLRNYHRSPSSRAMDEKGFTSSLTLLLAHLDGHRLGNANVLEHQRPHDLGIIQKVTDLIEDISASDKHPLDVSRAQILRRFIEVEADAADGSSYCAWKNDGNDSDGSDGLKLSIPYFGILHITRQQRQKSLGMEIPDLDYVRMSEIIPEVLVPEGSASTSRYLDNLTSAIQEIPSQETDILWLDSWIYQA</sequence>
<keyword evidence="8" id="KW-1185">Reference proteome</keyword>
<organism evidence="7 8">
    <name type="scientific">Penicillium atrosanguineum</name>
    <dbReference type="NCBI Taxonomy" id="1132637"/>
    <lineage>
        <taxon>Eukaryota</taxon>
        <taxon>Fungi</taxon>
        <taxon>Dikarya</taxon>
        <taxon>Ascomycota</taxon>
        <taxon>Pezizomycotina</taxon>
        <taxon>Eurotiomycetes</taxon>
        <taxon>Eurotiomycetidae</taxon>
        <taxon>Eurotiales</taxon>
        <taxon>Aspergillaceae</taxon>
        <taxon>Penicillium</taxon>
    </lineage>
</organism>
<gene>
    <name evidence="7" type="ORF">N7476_001233</name>
</gene>
<keyword evidence="3" id="KW-0238">DNA-binding</keyword>
<dbReference type="SUPFAM" id="SSF57701">
    <property type="entry name" value="Zn2/Cys6 DNA-binding domain"/>
    <property type="match status" value="1"/>
</dbReference>
<dbReference type="InterPro" id="IPR001138">
    <property type="entry name" value="Zn2Cys6_DnaBD"/>
</dbReference>
<dbReference type="PANTHER" id="PTHR47840:SF1">
    <property type="entry name" value="ZN(II)2CYS6 TRANSCRIPTION FACTOR (EUROFUNG)"/>
    <property type="match status" value="1"/>
</dbReference>
<evidence type="ECO:0000313" key="8">
    <source>
        <dbReference type="Proteomes" id="UP001147746"/>
    </source>
</evidence>
<dbReference type="SMART" id="SM00906">
    <property type="entry name" value="Fungal_trans"/>
    <property type="match status" value="1"/>
</dbReference>
<dbReference type="CDD" id="cd00067">
    <property type="entry name" value="GAL4"/>
    <property type="match status" value="1"/>
</dbReference>
<protein>
    <submittedName>
        <fullName evidence="7">Uncharacterized protein</fullName>
    </submittedName>
</protein>
<feature type="region of interest" description="Disordered" evidence="6">
    <location>
        <begin position="90"/>
        <end position="109"/>
    </location>
</feature>